<keyword evidence="8 9" id="KW-0472">Membrane</keyword>
<dbReference type="Proteomes" id="UP000006310">
    <property type="component" value="Chromosome 9"/>
</dbReference>
<dbReference type="GO" id="GO:0012507">
    <property type="term" value="C:ER to Golgi transport vesicle membrane"/>
    <property type="evidence" value="ECO:0007669"/>
    <property type="project" value="TreeGrafter"/>
</dbReference>
<dbReference type="GO" id="GO:0031201">
    <property type="term" value="C:SNARE complex"/>
    <property type="evidence" value="ECO:0007669"/>
    <property type="project" value="EnsemblFungi"/>
</dbReference>
<evidence type="ECO:0000256" key="3">
    <source>
        <dbReference type="ARBA" id="ARBA00022448"/>
    </source>
</evidence>
<evidence type="ECO:0000256" key="5">
    <source>
        <dbReference type="ARBA" id="ARBA00022927"/>
    </source>
</evidence>
<dbReference type="CDD" id="cd15862">
    <property type="entry name" value="SNARE_Vti1"/>
    <property type="match status" value="1"/>
</dbReference>
<evidence type="ECO:0000256" key="9">
    <source>
        <dbReference type="SAM" id="Phobius"/>
    </source>
</evidence>
<name>J7RQH1_HUIN7</name>
<dbReference type="STRING" id="1071383.J7RQH1"/>
<keyword evidence="7" id="KW-0175">Coiled coil</keyword>
<comment type="similarity">
    <text evidence="2">Belongs to the VTI1 family.</text>
</comment>
<dbReference type="GO" id="GO:0015031">
    <property type="term" value="P:protein transport"/>
    <property type="evidence" value="ECO:0007669"/>
    <property type="project" value="UniProtKB-KW"/>
</dbReference>
<dbReference type="GO" id="GO:0016236">
    <property type="term" value="P:macroautophagy"/>
    <property type="evidence" value="ECO:0007669"/>
    <property type="project" value="EnsemblFungi"/>
</dbReference>
<feature type="transmembrane region" description="Helical" evidence="9">
    <location>
        <begin position="185"/>
        <end position="204"/>
    </location>
</feature>
<dbReference type="AlphaFoldDB" id="J7RQH1"/>
<dbReference type="PANTHER" id="PTHR21230:SF26">
    <property type="entry name" value="VESICLE TRANSPORT THROUGH INTERACTION WITH T-SNARES HOMOLOG 1A"/>
    <property type="match status" value="1"/>
</dbReference>
<dbReference type="GO" id="GO:0000149">
    <property type="term" value="F:SNARE binding"/>
    <property type="evidence" value="ECO:0007669"/>
    <property type="project" value="TreeGrafter"/>
</dbReference>
<dbReference type="GO" id="GO:0006896">
    <property type="term" value="P:Golgi to vacuole transport"/>
    <property type="evidence" value="ECO:0007669"/>
    <property type="project" value="EnsemblFungi"/>
</dbReference>
<dbReference type="GO" id="GO:0042144">
    <property type="term" value="P:vacuole fusion, non-autophagic"/>
    <property type="evidence" value="ECO:0007669"/>
    <property type="project" value="EnsemblFungi"/>
</dbReference>
<keyword evidence="3" id="KW-0813">Transport</keyword>
<evidence type="ECO:0000256" key="7">
    <source>
        <dbReference type="ARBA" id="ARBA00023054"/>
    </source>
</evidence>
<evidence type="ECO:0000256" key="4">
    <source>
        <dbReference type="ARBA" id="ARBA00022692"/>
    </source>
</evidence>
<dbReference type="KEGG" id="kng:KNAG_0I02370"/>
<proteinExistence type="inferred from homology"/>
<accession>J7RQH1</accession>
<reference evidence="10 11" key="1">
    <citation type="journal article" date="2011" name="Proc. Natl. Acad. Sci. U.S.A.">
        <title>Evolutionary erosion of yeast sex chromosomes by mating-type switching accidents.</title>
        <authorList>
            <person name="Gordon J.L."/>
            <person name="Armisen D."/>
            <person name="Proux-Wera E."/>
            <person name="Oheigeartaigh S.S."/>
            <person name="Byrne K.P."/>
            <person name="Wolfe K.H."/>
        </authorList>
    </citation>
    <scope>NUCLEOTIDE SEQUENCE [LARGE SCALE GENOMIC DNA]</scope>
    <source>
        <strain evidence="11">ATCC MYA-139 / BCRC 22969 / CBS 8797 / CCRC 22969 / KCTC 17520 / NBRC 10181 / NCYC 3082</strain>
    </source>
</reference>
<reference evidence="11" key="2">
    <citation type="submission" date="2012-08" db="EMBL/GenBank/DDBJ databases">
        <title>Genome sequence of Kazachstania naganishii.</title>
        <authorList>
            <person name="Gordon J.L."/>
            <person name="Armisen D."/>
            <person name="Proux-Wera E."/>
            <person name="OhEigeartaigh S.S."/>
            <person name="Byrne K.P."/>
            <person name="Wolfe K.H."/>
        </authorList>
    </citation>
    <scope>NUCLEOTIDE SEQUENCE [LARGE SCALE GENOMIC DNA]</scope>
    <source>
        <strain evidence="11">ATCC MYA-139 / BCRC 22969 / CBS 8797 / CCRC 22969 / KCTC 17520 / NBRC 10181 / NCYC 3082</strain>
    </source>
</reference>
<dbReference type="GO" id="GO:0048280">
    <property type="term" value="P:vesicle fusion with Golgi apparatus"/>
    <property type="evidence" value="ECO:0007669"/>
    <property type="project" value="TreeGrafter"/>
</dbReference>
<dbReference type="GO" id="GO:0005789">
    <property type="term" value="C:endoplasmic reticulum membrane"/>
    <property type="evidence" value="ECO:0007669"/>
    <property type="project" value="TreeGrafter"/>
</dbReference>
<dbReference type="Gene3D" id="1.20.5.110">
    <property type="match status" value="1"/>
</dbReference>
<evidence type="ECO:0000256" key="6">
    <source>
        <dbReference type="ARBA" id="ARBA00022989"/>
    </source>
</evidence>
<evidence type="ECO:0000313" key="10">
    <source>
        <dbReference type="EMBL" id="CCK72023.1"/>
    </source>
</evidence>
<evidence type="ECO:0000256" key="1">
    <source>
        <dbReference type="ARBA" id="ARBA00004409"/>
    </source>
</evidence>
<dbReference type="EMBL" id="HE978322">
    <property type="protein sequence ID" value="CCK72023.1"/>
    <property type="molecule type" value="Genomic_DNA"/>
</dbReference>
<keyword evidence="11" id="KW-1185">Reference proteome</keyword>
<dbReference type="eggNOG" id="KOG1666">
    <property type="taxonomic scope" value="Eukaryota"/>
</dbReference>
<evidence type="ECO:0000256" key="2">
    <source>
        <dbReference type="ARBA" id="ARBA00006108"/>
    </source>
</evidence>
<dbReference type="GO" id="GO:0042147">
    <property type="term" value="P:retrograde transport, endosome to Golgi"/>
    <property type="evidence" value="ECO:0007669"/>
    <property type="project" value="TreeGrafter"/>
</dbReference>
<dbReference type="GO" id="GO:0031902">
    <property type="term" value="C:late endosome membrane"/>
    <property type="evidence" value="ECO:0007669"/>
    <property type="project" value="TreeGrafter"/>
</dbReference>
<dbReference type="SUPFAM" id="SSF58038">
    <property type="entry name" value="SNARE fusion complex"/>
    <property type="match status" value="1"/>
</dbReference>
<dbReference type="FunFam" id="1.20.5.110:FF:000002">
    <property type="entry name" value="Vesicle transport through interaction with t-SNAREsB"/>
    <property type="match status" value="1"/>
</dbReference>
<dbReference type="GO" id="GO:0007036">
    <property type="term" value="P:vacuolar calcium ion homeostasis"/>
    <property type="evidence" value="ECO:0007669"/>
    <property type="project" value="EnsemblFungi"/>
</dbReference>
<keyword evidence="6 9" id="KW-1133">Transmembrane helix</keyword>
<sequence length="207" mass="22834">MTRFEDYESEFQSVLARVRGAPSGVASLEDARGELDALLDAMALEVTRCGTPQEKAAMRGRCRDLRGVMQREFETLVEHARAEVQRGLLFGPGAGDLESQSQAQEQRGQLLQSAGVLGRTGDRLRETSRLAHDTENVGAQIMEDLRAQRETLEGARGTLREADSSVDRSLRTLKSMARRVVANKLVSYAIIAVLVLLILLVAWAKIR</sequence>
<dbReference type="GO" id="GO:0000139">
    <property type="term" value="C:Golgi membrane"/>
    <property type="evidence" value="ECO:0007669"/>
    <property type="project" value="UniProtKB-SubCell"/>
</dbReference>
<dbReference type="GO" id="GO:0005829">
    <property type="term" value="C:cytosol"/>
    <property type="evidence" value="ECO:0007669"/>
    <property type="project" value="GOC"/>
</dbReference>
<keyword evidence="5" id="KW-0653">Protein transport</keyword>
<dbReference type="OrthoDB" id="430637at2759"/>
<dbReference type="PANTHER" id="PTHR21230">
    <property type="entry name" value="VESICLE TRANSPORT V-SNARE PROTEIN VTI1-RELATED"/>
    <property type="match status" value="1"/>
</dbReference>
<dbReference type="HOGENOM" id="CLU_075474_0_0_1"/>
<evidence type="ECO:0000313" key="11">
    <source>
        <dbReference type="Proteomes" id="UP000006310"/>
    </source>
</evidence>
<comment type="subcellular location">
    <subcellularLocation>
        <location evidence="1">Golgi apparatus membrane</location>
        <topology evidence="1">Single-pass type IV membrane protein</topology>
    </subcellularLocation>
</comment>
<evidence type="ECO:0008006" key="12">
    <source>
        <dbReference type="Google" id="ProtNLM"/>
    </source>
</evidence>
<keyword evidence="4 9" id="KW-0812">Transmembrane</keyword>
<organism evidence="10 11">
    <name type="scientific">Huiozyma naganishii (strain ATCC MYA-139 / BCRC 22969 / CBS 8797 / KCTC 17520 / NBRC 10181 / NCYC 3082 / Yp74L-3)</name>
    <name type="common">Yeast</name>
    <name type="synonym">Kazachstania naganishii</name>
    <dbReference type="NCBI Taxonomy" id="1071383"/>
    <lineage>
        <taxon>Eukaryota</taxon>
        <taxon>Fungi</taxon>
        <taxon>Dikarya</taxon>
        <taxon>Ascomycota</taxon>
        <taxon>Saccharomycotina</taxon>
        <taxon>Saccharomycetes</taxon>
        <taxon>Saccharomycetales</taxon>
        <taxon>Saccharomycetaceae</taxon>
        <taxon>Huiozyma</taxon>
    </lineage>
</organism>
<dbReference type="GO" id="GO:0005484">
    <property type="term" value="F:SNAP receptor activity"/>
    <property type="evidence" value="ECO:0007669"/>
    <property type="project" value="EnsemblFungi"/>
</dbReference>
<dbReference type="RefSeq" id="XP_022466268.1">
    <property type="nucleotide sequence ID" value="XM_022609921.1"/>
</dbReference>
<evidence type="ECO:0000256" key="8">
    <source>
        <dbReference type="ARBA" id="ARBA00023136"/>
    </source>
</evidence>
<dbReference type="GO" id="GO:0005774">
    <property type="term" value="C:vacuolar membrane"/>
    <property type="evidence" value="ECO:0007669"/>
    <property type="project" value="EnsemblFungi"/>
</dbReference>
<dbReference type="GO" id="GO:0006891">
    <property type="term" value="P:intra-Golgi vesicle-mediated transport"/>
    <property type="evidence" value="ECO:0007669"/>
    <property type="project" value="EnsemblFungi"/>
</dbReference>
<dbReference type="Pfam" id="PF12352">
    <property type="entry name" value="V-SNARE_C"/>
    <property type="match status" value="1"/>
</dbReference>
<gene>
    <name evidence="10" type="primary">KNAG0I02370</name>
    <name evidence="10" type="ordered locus">KNAG_0I02370</name>
</gene>
<protein>
    <recommendedName>
        <fullName evidence="12">t-SNARE coiled-coil homology domain-containing protein</fullName>
    </recommendedName>
</protein>
<dbReference type="GeneID" id="34527766"/>